<reference evidence="2" key="1">
    <citation type="journal article" date="2014" name="Int. J. Syst. Evol. Microbiol.">
        <title>Complete genome sequence of Corynebacterium casei LMG S-19264T (=DSM 44701T), isolated from a smear-ripened cheese.</title>
        <authorList>
            <consortium name="US DOE Joint Genome Institute (JGI-PGF)"/>
            <person name="Walter F."/>
            <person name="Albersmeier A."/>
            <person name="Kalinowski J."/>
            <person name="Ruckert C."/>
        </authorList>
    </citation>
    <scope>NUCLEOTIDE SEQUENCE</scope>
    <source>
        <strain evidence="2">CGMCC 1.12827</strain>
    </source>
</reference>
<dbReference type="PANTHER" id="PTHR33371:SF4">
    <property type="entry name" value="INTERMEMBRANE PHOSPHOLIPID TRANSPORT SYSTEM BINDING PROTEIN MLAD"/>
    <property type="match status" value="1"/>
</dbReference>
<dbReference type="NCBIfam" id="TIGR00996">
    <property type="entry name" value="Mtu_fam_mce"/>
    <property type="match status" value="1"/>
</dbReference>
<dbReference type="InterPro" id="IPR052336">
    <property type="entry name" value="MlaD_Phospholipid_Transporter"/>
</dbReference>
<dbReference type="GO" id="GO:0005576">
    <property type="term" value="C:extracellular region"/>
    <property type="evidence" value="ECO:0007669"/>
    <property type="project" value="TreeGrafter"/>
</dbReference>
<sequence>MRRPPITGLRGGPTAHVSAAALRSRLVQCAALAAAIVVGLAGCGLVPGQATRAAGRANVITAYFDNVAGLFPDNDVDVLGMPVGRVLSVDPDGQRVKVRMTVDKSVTLPASATAAIVNSSIITTRHVELAPTYSGGPKLADGAVITKTRSPVQIGDLFDSVDRLVSALSTTADGSKPVGDLLDAVSGATAGNGRAIRTSIDELGKAAQLGANNGDALATLITRLESITSTLVAGYPKMLAFSRGVTQVSDLLARQAPGLQGTLDAINETLENTSNFLRSNASTLGSSTGRLAALAANLGDYSRQVVESIDLAPLLFENLGNSVSLPQRAWRVTAFVDKSLLDNESLSMLCDTLHLQPNGCRTGKLTDMGPDLGIAGALDGLLGGQR</sequence>
<dbReference type="InterPro" id="IPR003399">
    <property type="entry name" value="Mce/MlaD"/>
</dbReference>
<name>A0A916SVX2_9ACTN</name>
<accession>A0A916SVX2</accession>
<evidence type="ECO:0000313" key="3">
    <source>
        <dbReference type="Proteomes" id="UP000621454"/>
    </source>
</evidence>
<comment type="caution">
    <text evidence="2">The sequence shown here is derived from an EMBL/GenBank/DDBJ whole genome shotgun (WGS) entry which is preliminary data.</text>
</comment>
<evidence type="ECO:0000313" key="2">
    <source>
        <dbReference type="EMBL" id="GGB19637.1"/>
    </source>
</evidence>
<dbReference type="Pfam" id="PF02470">
    <property type="entry name" value="MlaD"/>
    <property type="match status" value="1"/>
</dbReference>
<dbReference type="RefSeq" id="WP_188584957.1">
    <property type="nucleotide sequence ID" value="NZ_BMGC01000002.1"/>
</dbReference>
<protein>
    <submittedName>
        <fullName evidence="2">Mce family protein</fullName>
    </submittedName>
</protein>
<dbReference type="AlphaFoldDB" id="A0A916SVX2"/>
<evidence type="ECO:0000259" key="1">
    <source>
        <dbReference type="Pfam" id="PF02470"/>
    </source>
</evidence>
<keyword evidence="3" id="KW-1185">Reference proteome</keyword>
<organism evidence="2 3">
    <name type="scientific">Gordonia jinhuaensis</name>
    <dbReference type="NCBI Taxonomy" id="1517702"/>
    <lineage>
        <taxon>Bacteria</taxon>
        <taxon>Bacillati</taxon>
        <taxon>Actinomycetota</taxon>
        <taxon>Actinomycetes</taxon>
        <taxon>Mycobacteriales</taxon>
        <taxon>Gordoniaceae</taxon>
        <taxon>Gordonia</taxon>
    </lineage>
</organism>
<feature type="domain" description="Mce/MlaD" evidence="1">
    <location>
        <begin position="58"/>
        <end position="131"/>
    </location>
</feature>
<reference evidence="2" key="2">
    <citation type="submission" date="2020-09" db="EMBL/GenBank/DDBJ databases">
        <authorList>
            <person name="Sun Q."/>
            <person name="Zhou Y."/>
        </authorList>
    </citation>
    <scope>NUCLEOTIDE SEQUENCE</scope>
    <source>
        <strain evidence="2">CGMCC 1.12827</strain>
    </source>
</reference>
<gene>
    <name evidence="2" type="ORF">GCM10011489_04690</name>
</gene>
<dbReference type="InterPro" id="IPR005693">
    <property type="entry name" value="Mce"/>
</dbReference>
<dbReference type="EMBL" id="BMGC01000002">
    <property type="protein sequence ID" value="GGB19637.1"/>
    <property type="molecule type" value="Genomic_DNA"/>
</dbReference>
<proteinExistence type="predicted"/>
<dbReference type="PANTHER" id="PTHR33371">
    <property type="entry name" value="INTERMEMBRANE PHOSPHOLIPID TRANSPORT SYSTEM BINDING PROTEIN MLAD-RELATED"/>
    <property type="match status" value="1"/>
</dbReference>
<dbReference type="Proteomes" id="UP000621454">
    <property type="component" value="Unassembled WGS sequence"/>
</dbReference>